<dbReference type="Gene3D" id="2.60.120.290">
    <property type="entry name" value="Spermadhesin, CUB domain"/>
    <property type="match status" value="2"/>
</dbReference>
<reference evidence="6" key="2">
    <citation type="submission" date="2025-08" db="UniProtKB">
        <authorList>
            <consortium name="Ensembl"/>
        </authorList>
    </citation>
    <scope>IDENTIFICATION</scope>
</reference>
<dbReference type="OMA" id="NQELANC"/>
<reference evidence="6" key="1">
    <citation type="submission" date="2021-04" db="EMBL/GenBank/DDBJ databases">
        <authorList>
            <consortium name="Wellcome Sanger Institute Data Sharing"/>
        </authorList>
    </citation>
    <scope>NUCLEOTIDE SEQUENCE [LARGE SCALE GENOMIC DNA]</scope>
</reference>
<evidence type="ECO:0000259" key="5">
    <source>
        <dbReference type="PROSITE" id="PS01180"/>
    </source>
</evidence>
<dbReference type="PANTHER" id="PTHR24251:SF50">
    <property type="entry name" value="ATTRACTIN-LIKE 1A"/>
    <property type="match status" value="1"/>
</dbReference>
<dbReference type="InterPro" id="IPR035914">
    <property type="entry name" value="Sperma_CUB_dom_sf"/>
</dbReference>
<sequence length="290" mass="32452">QKHKNVNEQCFYRDGSVVAHFWIGLSVPGSHVGRVTPKEVTASLEHGLLGKGSRNQELANCYRYQKVVSRSPTALRGPDTQRSSCLWHLQAAPGSQLELHMEWLLPECRDRLAVYDSFTPTDTRLITSVYGCSRHERVVRVLSSGEWMAVVWKQGLYNYKDPFSLSAQYLSFPDCNSTIELKAVLGVQGTLRTPFFPSYYPPDTNCTWSFMMPGAGMGLSLEFEGYELSRASYNQGFSEMSYSWVDIKDCSKFTVTSTCTCTLPSLGSRSGGRYPERVTLSAETTPGREG</sequence>
<proteinExistence type="predicted"/>
<organism evidence="6 7">
    <name type="scientific">Echeneis naucrates</name>
    <name type="common">Live sharksucker</name>
    <dbReference type="NCBI Taxonomy" id="173247"/>
    <lineage>
        <taxon>Eukaryota</taxon>
        <taxon>Metazoa</taxon>
        <taxon>Chordata</taxon>
        <taxon>Craniata</taxon>
        <taxon>Vertebrata</taxon>
        <taxon>Euteleostomi</taxon>
        <taxon>Actinopterygii</taxon>
        <taxon>Neopterygii</taxon>
        <taxon>Teleostei</taxon>
        <taxon>Neoteleostei</taxon>
        <taxon>Acanthomorphata</taxon>
        <taxon>Carangaria</taxon>
        <taxon>Carangiformes</taxon>
        <taxon>Echeneidae</taxon>
        <taxon>Echeneis</taxon>
    </lineage>
</organism>
<comment type="caution">
    <text evidence="3">Lacks conserved residue(s) required for the propagation of feature annotation.</text>
</comment>
<dbReference type="SUPFAM" id="SSF49854">
    <property type="entry name" value="Spermadhesin, CUB domain"/>
    <property type="match status" value="2"/>
</dbReference>
<keyword evidence="1" id="KW-0677">Repeat</keyword>
<keyword evidence="2" id="KW-1015">Disulfide bond</keyword>
<name>A0A665ST37_ECHNA</name>
<evidence type="ECO:0000256" key="2">
    <source>
        <dbReference type="ARBA" id="ARBA00023157"/>
    </source>
</evidence>
<dbReference type="AlphaFoldDB" id="A0A665ST37"/>
<keyword evidence="7" id="KW-1185">Reference proteome</keyword>
<dbReference type="PROSITE" id="PS01180">
    <property type="entry name" value="CUB"/>
    <property type="match status" value="1"/>
</dbReference>
<protein>
    <recommendedName>
        <fullName evidence="5">CUB domain-containing protein</fullName>
    </recommendedName>
</protein>
<dbReference type="Ensembl" id="ENSENLT00000000123.1">
    <property type="protein sequence ID" value="ENSENLP00000000120.1"/>
    <property type="gene ID" value="ENSENLG00000000055.1"/>
</dbReference>
<dbReference type="InParanoid" id="A0A665ST37"/>
<evidence type="ECO:0000256" key="3">
    <source>
        <dbReference type="PROSITE-ProRule" id="PRU00059"/>
    </source>
</evidence>
<evidence type="ECO:0000313" key="6">
    <source>
        <dbReference type="Ensembl" id="ENSENLP00000000120.1"/>
    </source>
</evidence>
<dbReference type="PANTHER" id="PTHR24251">
    <property type="entry name" value="OVOCHYMASE-RELATED"/>
    <property type="match status" value="1"/>
</dbReference>
<dbReference type="Proteomes" id="UP000472264">
    <property type="component" value="Chromosome 1"/>
</dbReference>
<accession>A0A665ST37</accession>
<evidence type="ECO:0000313" key="7">
    <source>
        <dbReference type="Proteomes" id="UP000472264"/>
    </source>
</evidence>
<evidence type="ECO:0000256" key="1">
    <source>
        <dbReference type="ARBA" id="ARBA00022737"/>
    </source>
</evidence>
<reference evidence="6" key="3">
    <citation type="submission" date="2025-09" db="UniProtKB">
        <authorList>
            <consortium name="Ensembl"/>
        </authorList>
    </citation>
    <scope>IDENTIFICATION</scope>
</reference>
<dbReference type="InterPro" id="IPR000859">
    <property type="entry name" value="CUB_dom"/>
</dbReference>
<evidence type="ECO:0000256" key="4">
    <source>
        <dbReference type="SAM" id="MobiDB-lite"/>
    </source>
</evidence>
<feature type="domain" description="CUB" evidence="5">
    <location>
        <begin position="175"/>
        <end position="290"/>
    </location>
</feature>
<feature type="region of interest" description="Disordered" evidence="4">
    <location>
        <begin position="268"/>
        <end position="290"/>
    </location>
</feature>